<proteinExistence type="predicted"/>
<accession>A0A0C9T226</accession>
<dbReference type="HOGENOM" id="CLU_1283620_0_0_1"/>
<organism evidence="1 2">
    <name type="scientific">Paxillus involutus ATCC 200175</name>
    <dbReference type="NCBI Taxonomy" id="664439"/>
    <lineage>
        <taxon>Eukaryota</taxon>
        <taxon>Fungi</taxon>
        <taxon>Dikarya</taxon>
        <taxon>Basidiomycota</taxon>
        <taxon>Agaricomycotina</taxon>
        <taxon>Agaricomycetes</taxon>
        <taxon>Agaricomycetidae</taxon>
        <taxon>Boletales</taxon>
        <taxon>Paxilineae</taxon>
        <taxon>Paxillaceae</taxon>
        <taxon>Paxillus</taxon>
    </lineage>
</organism>
<evidence type="ECO:0000313" key="1">
    <source>
        <dbReference type="EMBL" id="KIJ09745.1"/>
    </source>
</evidence>
<sequence>MLLGDSSSDPIYQAFYNCHKFVIDIRTASNIAKQNSQGPNFSSTDTDFSNLSLCDKYTSSIPSSSPSSVVEATFYFAGIFCSPPKLVYHMSKDPFIMSKGPEVYHCLKHLYPVYDYNFGNKWEDIRPKVCDFLNKQQVCFLTINIVCFHTVPDQQTPAVISSVVIRVSVLHNSLIGENAFNSANHIFTLLKNEGITAINIKFQESLSAGADLYVP</sequence>
<reference evidence="2" key="2">
    <citation type="submission" date="2015-01" db="EMBL/GenBank/DDBJ databases">
        <title>Evolutionary Origins and Diversification of the Mycorrhizal Mutualists.</title>
        <authorList>
            <consortium name="DOE Joint Genome Institute"/>
            <consortium name="Mycorrhizal Genomics Consortium"/>
            <person name="Kohler A."/>
            <person name="Kuo A."/>
            <person name="Nagy L.G."/>
            <person name="Floudas D."/>
            <person name="Copeland A."/>
            <person name="Barry K.W."/>
            <person name="Cichocki N."/>
            <person name="Veneault-Fourrey C."/>
            <person name="LaButti K."/>
            <person name="Lindquist E.A."/>
            <person name="Lipzen A."/>
            <person name="Lundell T."/>
            <person name="Morin E."/>
            <person name="Murat C."/>
            <person name="Riley R."/>
            <person name="Ohm R."/>
            <person name="Sun H."/>
            <person name="Tunlid A."/>
            <person name="Henrissat B."/>
            <person name="Grigoriev I.V."/>
            <person name="Hibbett D.S."/>
            <person name="Martin F."/>
        </authorList>
    </citation>
    <scope>NUCLEOTIDE SEQUENCE [LARGE SCALE GENOMIC DNA]</scope>
    <source>
        <strain evidence="2">ATCC 200175</strain>
    </source>
</reference>
<dbReference type="OrthoDB" id="5424209at2759"/>
<reference evidence="1 2" key="1">
    <citation type="submission" date="2014-06" db="EMBL/GenBank/DDBJ databases">
        <authorList>
            <consortium name="DOE Joint Genome Institute"/>
            <person name="Kuo A."/>
            <person name="Kohler A."/>
            <person name="Nagy L.G."/>
            <person name="Floudas D."/>
            <person name="Copeland A."/>
            <person name="Barry K.W."/>
            <person name="Cichocki N."/>
            <person name="Veneault-Fourrey C."/>
            <person name="LaButti K."/>
            <person name="Lindquist E.A."/>
            <person name="Lipzen A."/>
            <person name="Lundell T."/>
            <person name="Morin E."/>
            <person name="Murat C."/>
            <person name="Sun H."/>
            <person name="Tunlid A."/>
            <person name="Henrissat B."/>
            <person name="Grigoriev I.V."/>
            <person name="Hibbett D.S."/>
            <person name="Martin F."/>
            <person name="Nordberg H.P."/>
            <person name="Cantor M.N."/>
            <person name="Hua S.X."/>
        </authorList>
    </citation>
    <scope>NUCLEOTIDE SEQUENCE [LARGE SCALE GENOMIC DNA]</scope>
    <source>
        <strain evidence="1 2">ATCC 200175</strain>
    </source>
</reference>
<gene>
    <name evidence="1" type="ORF">PAXINDRAFT_17181</name>
</gene>
<dbReference type="AlphaFoldDB" id="A0A0C9T226"/>
<evidence type="ECO:0000313" key="2">
    <source>
        <dbReference type="Proteomes" id="UP000053647"/>
    </source>
</evidence>
<dbReference type="EMBL" id="KN819437">
    <property type="protein sequence ID" value="KIJ09745.1"/>
    <property type="molecule type" value="Genomic_DNA"/>
</dbReference>
<protein>
    <submittedName>
        <fullName evidence="1">Uncharacterized protein</fullName>
    </submittedName>
</protein>
<keyword evidence="2" id="KW-1185">Reference proteome</keyword>
<name>A0A0C9T226_PAXIN</name>
<dbReference type="Proteomes" id="UP000053647">
    <property type="component" value="Unassembled WGS sequence"/>
</dbReference>